<dbReference type="Proteomes" id="UP000683925">
    <property type="component" value="Unassembled WGS sequence"/>
</dbReference>
<protein>
    <submittedName>
        <fullName evidence="2">Uncharacterized protein</fullName>
    </submittedName>
</protein>
<reference evidence="2" key="1">
    <citation type="submission" date="2021-01" db="EMBL/GenBank/DDBJ databases">
        <authorList>
            <consortium name="Genoscope - CEA"/>
            <person name="William W."/>
        </authorList>
    </citation>
    <scope>NUCLEOTIDE SEQUENCE</scope>
</reference>
<dbReference type="OMA" id="HKEVQIC"/>
<proteinExistence type="predicted"/>
<accession>A0A8S1YCS1</accession>
<comment type="caution">
    <text evidence="2">The sequence shown here is derived from an EMBL/GenBank/DDBJ whole genome shotgun (WGS) entry which is preliminary data.</text>
</comment>
<keyword evidence="1" id="KW-0812">Transmembrane</keyword>
<feature type="transmembrane region" description="Helical" evidence="1">
    <location>
        <begin position="77"/>
        <end position="97"/>
    </location>
</feature>
<evidence type="ECO:0000256" key="1">
    <source>
        <dbReference type="SAM" id="Phobius"/>
    </source>
</evidence>
<keyword evidence="1" id="KW-0472">Membrane</keyword>
<organism evidence="2 3">
    <name type="scientific">Paramecium octaurelia</name>
    <dbReference type="NCBI Taxonomy" id="43137"/>
    <lineage>
        <taxon>Eukaryota</taxon>
        <taxon>Sar</taxon>
        <taxon>Alveolata</taxon>
        <taxon>Ciliophora</taxon>
        <taxon>Intramacronucleata</taxon>
        <taxon>Oligohymenophorea</taxon>
        <taxon>Peniculida</taxon>
        <taxon>Parameciidae</taxon>
        <taxon>Paramecium</taxon>
    </lineage>
</organism>
<keyword evidence="1" id="KW-1133">Transmembrane helix</keyword>
<dbReference type="AlphaFoldDB" id="A0A8S1YCS1"/>
<evidence type="ECO:0000313" key="2">
    <source>
        <dbReference type="EMBL" id="CAD8209254.1"/>
    </source>
</evidence>
<dbReference type="EMBL" id="CAJJDP010000148">
    <property type="protein sequence ID" value="CAD8209254.1"/>
    <property type="molecule type" value="Genomic_DNA"/>
</dbReference>
<gene>
    <name evidence="2" type="ORF">POCTA_138.1.T1460130</name>
</gene>
<sequence length="137" mass="15984">MKSKLRQRKYLAKCLQYIIYQAATFFYIFINKIKQQLIKMGSIFGFHKEVQICTGCREILEPDQFYCRRCKTKGLKFFGFACFLAILIRGSVALQLSDNWIEMLTFLMVTSLICCFCICGSKVTTGKVKGKYIEYEE</sequence>
<evidence type="ECO:0000313" key="3">
    <source>
        <dbReference type="Proteomes" id="UP000683925"/>
    </source>
</evidence>
<name>A0A8S1YCS1_PAROT</name>
<keyword evidence="3" id="KW-1185">Reference proteome</keyword>
<feature type="transmembrane region" description="Helical" evidence="1">
    <location>
        <begin position="103"/>
        <end position="121"/>
    </location>
</feature>